<dbReference type="InterPro" id="IPR000873">
    <property type="entry name" value="AMP-dep_synth/lig_dom"/>
</dbReference>
<gene>
    <name evidence="5" type="ORF">Xinn_03635</name>
</gene>
<dbReference type="PANTHER" id="PTHR45527">
    <property type="entry name" value="NONRIBOSOMAL PEPTIDE SYNTHETASE"/>
    <property type="match status" value="1"/>
</dbReference>
<dbReference type="Gene3D" id="3.30.300.30">
    <property type="match status" value="2"/>
</dbReference>
<dbReference type="InterPro" id="IPR023213">
    <property type="entry name" value="CAT-like_dom_sf"/>
</dbReference>
<dbReference type="EMBL" id="NIBU01000077">
    <property type="protein sequence ID" value="PHM29999.1"/>
    <property type="molecule type" value="Genomic_DNA"/>
</dbReference>
<protein>
    <submittedName>
        <fullName evidence="5">Pyoverdine synthetase D</fullName>
    </submittedName>
</protein>
<dbReference type="Pfam" id="PF00975">
    <property type="entry name" value="Thioesterase"/>
    <property type="match status" value="1"/>
</dbReference>
<organism evidence="5 6">
    <name type="scientific">Xenorhabdus innexi</name>
    <dbReference type="NCBI Taxonomy" id="290109"/>
    <lineage>
        <taxon>Bacteria</taxon>
        <taxon>Pseudomonadati</taxon>
        <taxon>Pseudomonadota</taxon>
        <taxon>Gammaproteobacteria</taxon>
        <taxon>Enterobacterales</taxon>
        <taxon>Morganellaceae</taxon>
        <taxon>Xenorhabdus</taxon>
    </lineage>
</organism>
<dbReference type="PROSITE" id="PS00455">
    <property type="entry name" value="AMP_BINDING"/>
    <property type="match status" value="1"/>
</dbReference>
<evidence type="ECO:0000256" key="2">
    <source>
        <dbReference type="ARBA" id="ARBA00022450"/>
    </source>
</evidence>
<dbReference type="Pfam" id="PF00668">
    <property type="entry name" value="Condensation"/>
    <property type="match status" value="1"/>
</dbReference>
<dbReference type="InterPro" id="IPR036736">
    <property type="entry name" value="ACP-like_sf"/>
</dbReference>
<dbReference type="Pfam" id="PF00550">
    <property type="entry name" value="PP-binding"/>
    <property type="match status" value="2"/>
</dbReference>
<dbReference type="SMART" id="SM00823">
    <property type="entry name" value="PKS_PP"/>
    <property type="match status" value="2"/>
</dbReference>
<feature type="domain" description="Carrier" evidence="4">
    <location>
        <begin position="38"/>
        <end position="113"/>
    </location>
</feature>
<dbReference type="Pfam" id="PF00501">
    <property type="entry name" value="AMP-binding"/>
    <property type="match status" value="1"/>
</dbReference>
<comment type="caution">
    <text evidence="5">The sequence shown here is derived from an EMBL/GenBank/DDBJ whole genome shotgun (WGS) entry which is preliminary data.</text>
</comment>
<keyword evidence="2" id="KW-0596">Phosphopantetheine</keyword>
<feature type="domain" description="Carrier" evidence="4">
    <location>
        <begin position="1102"/>
        <end position="1177"/>
    </location>
</feature>
<dbReference type="InterPro" id="IPR045851">
    <property type="entry name" value="AMP-bd_C_sf"/>
</dbReference>
<dbReference type="Gene3D" id="2.30.38.10">
    <property type="entry name" value="Luciferase, Domain 3"/>
    <property type="match status" value="1"/>
</dbReference>
<keyword evidence="6" id="KW-1185">Reference proteome</keyword>
<dbReference type="InterPro" id="IPR001242">
    <property type="entry name" value="Condensation_dom"/>
</dbReference>
<dbReference type="Gene3D" id="3.40.50.980">
    <property type="match status" value="2"/>
</dbReference>
<dbReference type="PROSITE" id="PS00012">
    <property type="entry name" value="PHOSPHOPANTETHEINE"/>
    <property type="match status" value="2"/>
</dbReference>
<accession>A0A2G0N5I8</accession>
<dbReference type="InterPro" id="IPR010071">
    <property type="entry name" value="AA_adenyl_dom"/>
</dbReference>
<dbReference type="SUPFAM" id="SSF52777">
    <property type="entry name" value="CoA-dependent acyltransferases"/>
    <property type="match status" value="2"/>
</dbReference>
<evidence type="ECO:0000256" key="3">
    <source>
        <dbReference type="ARBA" id="ARBA00022553"/>
    </source>
</evidence>
<dbReference type="Gene3D" id="3.40.50.1820">
    <property type="entry name" value="alpha/beta hydrolase"/>
    <property type="match status" value="1"/>
</dbReference>
<dbReference type="Gene3D" id="3.30.559.10">
    <property type="entry name" value="Chloramphenicol acetyltransferase-like domain"/>
    <property type="match status" value="1"/>
</dbReference>
<name>A0A2G0N5I8_9GAMM</name>
<dbReference type="SUPFAM" id="SSF47336">
    <property type="entry name" value="ACP-like"/>
    <property type="match status" value="2"/>
</dbReference>
<dbReference type="InterPro" id="IPR029058">
    <property type="entry name" value="AB_hydrolase_fold"/>
</dbReference>
<dbReference type="Proteomes" id="UP000224871">
    <property type="component" value="Unassembled WGS sequence"/>
</dbReference>
<dbReference type="PRINTS" id="PR00154">
    <property type="entry name" value="AMPBINDING"/>
</dbReference>
<dbReference type="InterPro" id="IPR009081">
    <property type="entry name" value="PP-bd_ACP"/>
</dbReference>
<reference evidence="5 6" key="1">
    <citation type="journal article" date="2017" name="Nat. Microbiol.">
        <title>Natural product diversity associated with the nematode symbionts Photorhabdus and Xenorhabdus.</title>
        <authorList>
            <person name="Tobias N.J."/>
            <person name="Wolff H."/>
            <person name="Djahanschiri B."/>
            <person name="Grundmann F."/>
            <person name="Kronenwerth M."/>
            <person name="Shi Y.M."/>
            <person name="Simonyi S."/>
            <person name="Grun P."/>
            <person name="Shapiro-Ilan D."/>
            <person name="Pidot S.J."/>
            <person name="Stinear T.P."/>
            <person name="Ebersberger I."/>
            <person name="Bode H.B."/>
        </authorList>
    </citation>
    <scope>NUCLEOTIDE SEQUENCE [LARGE SCALE GENOMIC DNA]</scope>
    <source>
        <strain evidence="5 6">DSM 16336</strain>
    </source>
</reference>
<evidence type="ECO:0000313" key="6">
    <source>
        <dbReference type="Proteomes" id="UP000224871"/>
    </source>
</evidence>
<evidence type="ECO:0000256" key="1">
    <source>
        <dbReference type="ARBA" id="ARBA00001957"/>
    </source>
</evidence>
<evidence type="ECO:0000259" key="4">
    <source>
        <dbReference type="PROSITE" id="PS50075"/>
    </source>
</evidence>
<dbReference type="CDD" id="cd05930">
    <property type="entry name" value="A_NRPS"/>
    <property type="match status" value="1"/>
</dbReference>
<comment type="cofactor">
    <cofactor evidence="1">
        <name>pantetheine 4'-phosphate</name>
        <dbReference type="ChEBI" id="CHEBI:47942"/>
    </cofactor>
</comment>
<keyword evidence="3" id="KW-0597">Phosphoprotein</keyword>
<dbReference type="InterPro" id="IPR020459">
    <property type="entry name" value="AMP-binding"/>
</dbReference>
<dbReference type="SUPFAM" id="SSF53474">
    <property type="entry name" value="alpha/beta-Hydrolases"/>
    <property type="match status" value="1"/>
</dbReference>
<dbReference type="PROSITE" id="PS50075">
    <property type="entry name" value="CARRIER"/>
    <property type="match status" value="2"/>
</dbReference>
<proteinExistence type="predicted"/>
<dbReference type="NCBIfam" id="TIGR01733">
    <property type="entry name" value="AA-adenyl-dom"/>
    <property type="match status" value="1"/>
</dbReference>
<dbReference type="InterPro" id="IPR006162">
    <property type="entry name" value="Ppantetheine_attach_site"/>
</dbReference>
<dbReference type="InterPro" id="IPR020806">
    <property type="entry name" value="PKS_PP-bd"/>
</dbReference>
<dbReference type="Gene3D" id="3.30.559.30">
    <property type="entry name" value="Nonribosomal peptide synthetase, condensation domain"/>
    <property type="match status" value="1"/>
</dbReference>
<dbReference type="Gene3D" id="1.10.1200.10">
    <property type="entry name" value="ACP-like"/>
    <property type="match status" value="1"/>
</dbReference>
<dbReference type="PANTHER" id="PTHR45527:SF1">
    <property type="entry name" value="FATTY ACID SYNTHASE"/>
    <property type="match status" value="1"/>
</dbReference>
<sequence>MLPASFTFMDTIPLTLNGKVDRRALPEPVWGNRDNYVAPRNERETQLCSIWQEVLGLERVGIEDNFFRIGGNSLTAIKLTAAIHRTLAIEVSLTQLFELKTIAALASCMEEHTYTVIPHLAQDCYPLSFAQERILFIEQFEQGSDAYHVPHFVQLENTDCLPLLETAINRLAERHSVIKTIYPGDKDGQIYPQVLNQDLVIISRSCSDMDSLLNTVRTEISTPFDLATEPSLRLCHYQVADKHYLLLLWHHIAIDGWSLDIFMNELAELYHALQDNRSSQLPPLEITYGDYAAWQRSYLQGEKREQQLAYWQQALADYEPLNLPEDYPRSTNINYQGRNVNFTLDTHLSEQLRTLAKKQETTLYTVLLSAFYVMLAKLSGQDDIVLGTPTDNRHHAQTQPLIGMFVNSLVLRAQLQQTDNVETLIEQIHQRVTEAKAHQDIPFEQLLDALNVERDTTRHPIFQVMFSVQHAGENSPDNRLPFSPVILEDALYSAAKFDLSLFLSDEKTGIFGCLNYATSLFNESTIMRLAGMYQRILTAFAADQKQSLSGIDILSAQERHTLLHHWNQTDTAYPQDKTLQQLFEEQVEKTPDNTALVFEGERLTYRQLNERANQLAYVLRERYQQQMHNMIQSDTPIALYLDRSPEMIISILAVLKAGGTYVPVSPEYPAERVQFILADTAADCVMTQQRHQTILATYCQSLVKQPILITTDDPAVTATQPVENPAQINSASDLAYIIYTSGTTGQPKGVMVEHSSVNNLCQFIIRTHSLRPQTKTLFFANYIFDASVFEIFPALTAGASLYIVPATMAANSEQLQAFINSHEITRAFIPTALMNYCSADLFQSSLQLIHTGGETLNALSRPPELTVFNQYGPTEATVCATQNLLQGNDLSIGRGIDNTRLYVLNRNGDPVPVGTSGELYIGGAGVARGYLNQPELTAERFVINPFASEEDKAKGYIRLYKTGDLVRWRPDGKLEYLGRNDFQVKIRGFRIELEEIERVLSSHPQVKQAVVIDHEHNASHENVSHTNNGNKNNGNKVLAAYLVAEDVLSDSILMEYLASRLPDYMLPASFTFMEAIPLTLNGKVDRRALPEPVFGNKESYIPPRNDLEVQLCTIWQNVLGLEQVSIEDNFFRIGGNSLIAIRLIAAIRHEMNVDIPLTILFSCKCIALLADWLETDNTEICLLNYLTPASTAANKLFMIHPANAGSEVYDSLATALADTYNCIGINNHNLNSDTPTDSLHQLAKIYRELILTETTPEQPIHILGWSLGGLLAMEVACQLEQLGARKIRLFLLDTVLNNEEIKALKGKLDISDRDEIMTEKLQQMGATDTYITKVLAMMPFEMAIASGELSGKLNHTQITLFKAGQVNSLHKGETELKIGQLILAAPDNNISQWSANPPLVKWVTDYYHENIIEAVTMISAEIVHLSESQEKVLA</sequence>
<dbReference type="InterPro" id="IPR020845">
    <property type="entry name" value="AMP-binding_CS"/>
</dbReference>
<dbReference type="SUPFAM" id="SSF56801">
    <property type="entry name" value="Acetyl-CoA synthetase-like"/>
    <property type="match status" value="2"/>
</dbReference>
<dbReference type="CDD" id="cd19531">
    <property type="entry name" value="LCL_NRPS-like"/>
    <property type="match status" value="1"/>
</dbReference>
<dbReference type="InterPro" id="IPR001031">
    <property type="entry name" value="Thioesterase"/>
</dbReference>
<evidence type="ECO:0000313" key="5">
    <source>
        <dbReference type="EMBL" id="PHM29999.1"/>
    </source>
</evidence>